<evidence type="ECO:0000259" key="1">
    <source>
        <dbReference type="PROSITE" id="PS51186"/>
    </source>
</evidence>
<evidence type="ECO:0000313" key="2">
    <source>
        <dbReference type="EMBL" id="CCO58165.1"/>
    </source>
</evidence>
<dbReference type="Pfam" id="PF00583">
    <property type="entry name" value="Acetyltransf_1"/>
    <property type="match status" value="1"/>
</dbReference>
<organism evidence="2 3">
    <name type="scientific">Vibrio nigripulchritudo</name>
    <dbReference type="NCBI Taxonomy" id="28173"/>
    <lineage>
        <taxon>Bacteria</taxon>
        <taxon>Pseudomonadati</taxon>
        <taxon>Pseudomonadota</taxon>
        <taxon>Gammaproteobacteria</taxon>
        <taxon>Vibrionales</taxon>
        <taxon>Vibrionaceae</taxon>
        <taxon>Vibrio</taxon>
    </lineage>
</organism>
<accession>U4JYX4</accession>
<dbReference type="Proteomes" id="UP000016895">
    <property type="component" value="Chromosome 1"/>
</dbReference>
<dbReference type="GO" id="GO:0016747">
    <property type="term" value="F:acyltransferase activity, transferring groups other than amino-acyl groups"/>
    <property type="evidence" value="ECO:0007669"/>
    <property type="project" value="InterPro"/>
</dbReference>
<dbReference type="eggNOG" id="COG0456">
    <property type="taxonomic scope" value="Bacteria"/>
</dbReference>
<gene>
    <name evidence="2" type="ORF">VIBNI_A2080</name>
</gene>
<keyword evidence="3" id="KW-1185">Reference proteome</keyword>
<sequence length="138" mass="16181">MDIQIYISPEQSDIDEIKAGLRKHNTPFLKDVRHEDFLCYLNDDNGKKIAGLIGEIWGNWLQVNFLWVDENQKSQGLGKQLLKRAEDFAKKNGCHSCLLDTFSFQAKPFYEKQGYQVQMQLEDFPENAQRFYMVKTLK</sequence>
<name>U4JYX4_9VIBR</name>
<dbReference type="STRING" id="28173.VIBNI_A2080"/>
<keyword evidence="2" id="KW-0012">Acyltransferase</keyword>
<dbReference type="AlphaFoldDB" id="U4JYX4"/>
<feature type="domain" description="N-acetyltransferase" evidence="1">
    <location>
        <begin position="1"/>
        <end position="138"/>
    </location>
</feature>
<protein>
    <submittedName>
        <fullName evidence="2">Putative Acyl-CoA N-acyltransferase</fullName>
    </submittedName>
</protein>
<proteinExistence type="predicted"/>
<dbReference type="CDD" id="cd04301">
    <property type="entry name" value="NAT_SF"/>
    <property type="match status" value="1"/>
</dbReference>
<dbReference type="Gene3D" id="3.40.630.30">
    <property type="match status" value="1"/>
</dbReference>
<dbReference type="InterPro" id="IPR000182">
    <property type="entry name" value="GNAT_dom"/>
</dbReference>
<dbReference type="EMBL" id="FO203526">
    <property type="protein sequence ID" value="CCO58165.1"/>
    <property type="molecule type" value="Genomic_DNA"/>
</dbReference>
<dbReference type="InterPro" id="IPR016181">
    <property type="entry name" value="Acyl_CoA_acyltransferase"/>
</dbReference>
<dbReference type="KEGG" id="vni:VIBNI_A2080"/>
<dbReference type="PROSITE" id="PS51186">
    <property type="entry name" value="GNAT"/>
    <property type="match status" value="1"/>
</dbReference>
<dbReference type="OrthoDB" id="9787920at2"/>
<dbReference type="SUPFAM" id="SSF55729">
    <property type="entry name" value="Acyl-CoA N-acyltransferases (Nat)"/>
    <property type="match status" value="1"/>
</dbReference>
<evidence type="ECO:0000313" key="3">
    <source>
        <dbReference type="Proteomes" id="UP000016895"/>
    </source>
</evidence>
<dbReference type="RefSeq" id="WP_022550987.1">
    <property type="nucleotide sequence ID" value="NC_022528.1"/>
</dbReference>
<keyword evidence="2" id="KW-0808">Transferase</keyword>
<dbReference type="PATRIC" id="fig|1260221.3.peg.1976"/>
<reference evidence="2 3" key="1">
    <citation type="journal article" date="2013" name="ISME J.">
        <title>Comparative genomics of pathogenic lineages of Vibrio nigripulchritudo identifies virulence-associated traits.</title>
        <authorList>
            <person name="Goudenege D."/>
            <person name="Labreuche Y."/>
            <person name="Krin E."/>
            <person name="Ansquer D."/>
            <person name="Mangenot S."/>
            <person name="Calteau A."/>
            <person name="Medigue C."/>
            <person name="Mazel D."/>
            <person name="Polz M.F."/>
            <person name="Le Roux F."/>
        </authorList>
    </citation>
    <scope>NUCLEOTIDE SEQUENCE [LARGE SCALE GENOMIC DNA]</scope>
    <source>
        <strain evidence="3">SnF1</strain>
    </source>
</reference>